<dbReference type="RefSeq" id="WP_161902343.1">
    <property type="nucleotide sequence ID" value="NZ_MAEL01000042.1"/>
</dbReference>
<gene>
    <name evidence="2" type="ORF">BAU17_08890</name>
</gene>
<evidence type="ECO:0000313" key="2">
    <source>
        <dbReference type="EMBL" id="KAF1303328.1"/>
    </source>
</evidence>
<dbReference type="EMBL" id="MAEL01000042">
    <property type="protein sequence ID" value="KAF1303328.1"/>
    <property type="molecule type" value="Genomic_DNA"/>
</dbReference>
<reference evidence="2 3" key="1">
    <citation type="submission" date="2016-06" db="EMBL/GenBank/DDBJ databases">
        <title>Four novel species of enterococci isolated from chicken manure.</title>
        <authorList>
            <person name="Van Tyne D."/>
        </authorList>
    </citation>
    <scope>NUCLEOTIDE SEQUENCE [LARGE SCALE GENOMIC DNA]</scope>
    <source>
        <strain evidence="2 3">CU12B</strain>
    </source>
</reference>
<keyword evidence="1" id="KW-1133">Transmembrane helix</keyword>
<proteinExistence type="predicted"/>
<comment type="caution">
    <text evidence="2">The sequence shown here is derived from an EMBL/GenBank/DDBJ whole genome shotgun (WGS) entry which is preliminary data.</text>
</comment>
<evidence type="ECO:0000256" key="1">
    <source>
        <dbReference type="SAM" id="Phobius"/>
    </source>
</evidence>
<dbReference type="Pfam" id="PF11151">
    <property type="entry name" value="DUF2929"/>
    <property type="match status" value="1"/>
</dbReference>
<evidence type="ECO:0000313" key="3">
    <source>
        <dbReference type="Proteomes" id="UP000782705"/>
    </source>
</evidence>
<name>A0ABQ6YZ17_9ENTE</name>
<feature type="transmembrane region" description="Helical" evidence="1">
    <location>
        <begin position="34"/>
        <end position="53"/>
    </location>
</feature>
<dbReference type="Proteomes" id="UP000782705">
    <property type="component" value="Unassembled WGS sequence"/>
</dbReference>
<keyword evidence="1" id="KW-0812">Transmembrane</keyword>
<organism evidence="2 3">
    <name type="scientific">Candidatus Enterococcus willemsii</name>
    <dbReference type="NCBI Taxonomy" id="1857215"/>
    <lineage>
        <taxon>Bacteria</taxon>
        <taxon>Bacillati</taxon>
        <taxon>Bacillota</taxon>
        <taxon>Bacilli</taxon>
        <taxon>Lactobacillales</taxon>
        <taxon>Enterococcaceae</taxon>
        <taxon>Enterococcus</taxon>
    </lineage>
</organism>
<accession>A0ABQ6YZ17</accession>
<protein>
    <submittedName>
        <fullName evidence="2">DUF2929 domain-containing protein</fullName>
    </submittedName>
</protein>
<keyword evidence="3" id="KW-1185">Reference proteome</keyword>
<keyword evidence="1" id="KW-0472">Membrane</keyword>
<sequence>MRYLVTIIWALILGQVVGFLGGALTSTPYDFQLTLIFSFIVALLIILIGQVAMPKEKNHSSHS</sequence>
<dbReference type="InterPro" id="IPR021324">
    <property type="entry name" value="DUF2929"/>
</dbReference>